<accession>A0A093VIQ7</accession>
<keyword evidence="1" id="KW-1133">Transmembrane helix</keyword>
<keyword evidence="1" id="KW-0472">Membrane</keyword>
<feature type="transmembrane region" description="Helical" evidence="1">
    <location>
        <begin position="18"/>
        <end position="38"/>
    </location>
</feature>
<feature type="transmembrane region" description="Helical" evidence="1">
    <location>
        <begin position="211"/>
        <end position="228"/>
    </location>
</feature>
<dbReference type="AlphaFoldDB" id="A0A093VIQ7"/>
<gene>
    <name evidence="2" type="ORF">GQ26_0030100</name>
</gene>
<dbReference type="EMBL" id="JPOX01000003">
    <property type="protein sequence ID" value="KFX52035.1"/>
    <property type="molecule type" value="Genomic_DNA"/>
</dbReference>
<comment type="caution">
    <text evidence="2">The sequence shown here is derived from an EMBL/GenBank/DDBJ whole genome shotgun (WGS) entry which is preliminary data.</text>
</comment>
<feature type="transmembrane region" description="Helical" evidence="1">
    <location>
        <begin position="240"/>
        <end position="262"/>
    </location>
</feature>
<keyword evidence="1" id="KW-0812">Transmembrane</keyword>
<reference evidence="2" key="1">
    <citation type="journal article" date="2014" name="PLoS Genet.">
        <title>Signature Gene Expression Reveals Novel Clues to the Molecular Mechanisms of Dimorphic Transition in Penicillium marneffei.</title>
        <authorList>
            <person name="Yang E."/>
            <person name="Wang G."/>
            <person name="Cai J."/>
            <person name="Woo P.C."/>
            <person name="Lau S.K."/>
            <person name="Yuen K.-Y."/>
            <person name="Chow W.-N."/>
            <person name="Lin X."/>
        </authorList>
    </citation>
    <scope>NUCLEOTIDE SEQUENCE [LARGE SCALE GENOMIC DNA]</scope>
    <source>
        <strain evidence="2">PM1</strain>
    </source>
</reference>
<name>A0A093VIQ7_TALMA</name>
<proteinExistence type="predicted"/>
<organism evidence="2">
    <name type="scientific">Talaromyces marneffei PM1</name>
    <dbReference type="NCBI Taxonomy" id="1077442"/>
    <lineage>
        <taxon>Eukaryota</taxon>
        <taxon>Fungi</taxon>
        <taxon>Dikarya</taxon>
        <taxon>Ascomycota</taxon>
        <taxon>Pezizomycotina</taxon>
        <taxon>Eurotiomycetes</taxon>
        <taxon>Eurotiomycetidae</taxon>
        <taxon>Eurotiales</taxon>
        <taxon>Trichocomaceae</taxon>
        <taxon>Talaromyces</taxon>
        <taxon>Talaromyces sect. Talaromyces</taxon>
    </lineage>
</organism>
<feature type="transmembrane region" description="Helical" evidence="1">
    <location>
        <begin position="283"/>
        <end position="304"/>
    </location>
</feature>
<evidence type="ECO:0000256" key="1">
    <source>
        <dbReference type="SAM" id="Phobius"/>
    </source>
</evidence>
<dbReference type="HOGENOM" id="CLU_906655_0_0_1"/>
<evidence type="ECO:0000313" key="2">
    <source>
        <dbReference type="EMBL" id="KFX52035.1"/>
    </source>
</evidence>
<sequence>MTPFFIPSFAHRWLIRSLWTTFALGGMMSLAMALSMLVDSRLAETGLSSLKVGFKASGDIITDLAKFNFSTLLPAQYLHDRGQSLVDIPGVTFTDIQPIRSSLPSVVGSAASEVEAVQSTVSSELWTIATDAAAAIQSDVAATVPKNMSLGLEKLCLGWENETINCYLLPLNLSSMIPGALDDILGDPVQQLQEIEDSLVTTILKTVRRSLMAGIVLLLAFSLILLFWEFPNELWRRAIMAPLGIICLMVPFLISTVVLFVVQTGIKNKLASNSYISAENGDASTLGLIGLIFSAVTFAAAVGITML</sequence>
<protein>
    <submittedName>
        <fullName evidence="2">Uncharacterized protein</fullName>
    </submittedName>
</protein>